<name>A0A3V2NZM7_SALET</name>
<comment type="caution">
    <text evidence="1">The sequence shown here is derived from an EMBL/GenBank/DDBJ whole genome shotgun (WGS) entry which is preliminary data.</text>
</comment>
<protein>
    <submittedName>
        <fullName evidence="1">Uncharacterized protein</fullName>
    </submittedName>
</protein>
<gene>
    <name evidence="1" type="ORF">DSF98_22025</name>
</gene>
<proteinExistence type="predicted"/>
<dbReference type="AlphaFoldDB" id="A0A3V2NZM7"/>
<sequence length="68" mass="7762">MPAICRCQAYGYAQHMYTSLFFKEDPEKGKVGKTTDVKKHPSMTRFGSRGKNLFILGFIVVKAVDMRM</sequence>
<organism evidence="1">
    <name type="scientific">Salmonella enterica I</name>
    <dbReference type="NCBI Taxonomy" id="59201"/>
    <lineage>
        <taxon>Bacteria</taxon>
        <taxon>Pseudomonadati</taxon>
        <taxon>Pseudomonadota</taxon>
        <taxon>Gammaproteobacteria</taxon>
        <taxon>Enterobacterales</taxon>
        <taxon>Enterobacteriaceae</taxon>
        <taxon>Salmonella</taxon>
    </lineage>
</organism>
<reference evidence="1" key="1">
    <citation type="submission" date="2018-07" db="EMBL/GenBank/DDBJ databases">
        <authorList>
            <person name="Ashton P.M."/>
            <person name="Dallman T."/>
            <person name="Nair S."/>
            <person name="De Pinna E."/>
            <person name="Peters T."/>
            <person name="Grant K."/>
        </authorList>
    </citation>
    <scope>NUCLEOTIDE SEQUENCE [LARGE SCALE GENOMIC DNA]</scope>
    <source>
        <strain evidence="1">440016</strain>
    </source>
</reference>
<accession>A0A3V2NZM7</accession>
<evidence type="ECO:0000313" key="1">
    <source>
        <dbReference type="EMBL" id="EAA7255313.1"/>
    </source>
</evidence>
<dbReference type="EMBL" id="AAACIV010000027">
    <property type="protein sequence ID" value="EAA7255313.1"/>
    <property type="molecule type" value="Genomic_DNA"/>
</dbReference>
<dbReference type="Proteomes" id="UP000839682">
    <property type="component" value="Unassembled WGS sequence"/>
</dbReference>